<evidence type="ECO:0000313" key="14">
    <source>
        <dbReference type="EMBL" id="SDX09538.1"/>
    </source>
</evidence>
<accession>A0A1H2YXQ3</accession>
<keyword evidence="7 12" id="KW-0997">Cell inner membrane</keyword>
<evidence type="ECO:0000313" key="15">
    <source>
        <dbReference type="Proteomes" id="UP000199675"/>
    </source>
</evidence>
<dbReference type="GO" id="GO:1903607">
    <property type="term" value="P:cytochrome c biosynthetic process"/>
    <property type="evidence" value="ECO:0007669"/>
    <property type="project" value="TreeGrafter"/>
</dbReference>
<dbReference type="EMBL" id="FNNE01000006">
    <property type="protein sequence ID" value="SDX09538.1"/>
    <property type="molecule type" value="Genomic_DNA"/>
</dbReference>
<dbReference type="GO" id="GO:0005886">
    <property type="term" value="C:plasma membrane"/>
    <property type="evidence" value="ECO:0007669"/>
    <property type="project" value="UniProtKB-SubCell"/>
</dbReference>
<feature type="region of interest" description="Disordered" evidence="13">
    <location>
        <begin position="56"/>
        <end position="75"/>
    </location>
</feature>
<dbReference type="STRING" id="488533.SAMN04487960_106102"/>
<evidence type="ECO:0000256" key="4">
    <source>
        <dbReference type="ARBA" id="ARBA00016461"/>
    </source>
</evidence>
<evidence type="ECO:0000256" key="9">
    <source>
        <dbReference type="ARBA" id="ARBA00022748"/>
    </source>
</evidence>
<reference evidence="14 15" key="1">
    <citation type="submission" date="2016-10" db="EMBL/GenBank/DDBJ databases">
        <authorList>
            <person name="de Groot N.N."/>
        </authorList>
    </citation>
    <scope>NUCLEOTIDE SEQUENCE [LARGE SCALE GENOMIC DNA]</scope>
    <source>
        <strain evidence="14 15">CGMCC 1.7059</strain>
    </source>
</reference>
<organism evidence="14 15">
    <name type="scientific">Marinobacter mobilis</name>
    <dbReference type="NCBI Taxonomy" id="488533"/>
    <lineage>
        <taxon>Bacteria</taxon>
        <taxon>Pseudomonadati</taxon>
        <taxon>Pseudomonadota</taxon>
        <taxon>Gammaproteobacteria</taxon>
        <taxon>Pseudomonadales</taxon>
        <taxon>Marinobacteraceae</taxon>
        <taxon>Marinobacter</taxon>
    </lineage>
</organism>
<keyword evidence="15" id="KW-1185">Reference proteome</keyword>
<dbReference type="PANTHER" id="PTHR37531">
    <property type="entry name" value="HEME EXPORTER PROTEIN D"/>
    <property type="match status" value="1"/>
</dbReference>
<gene>
    <name evidence="14" type="ORF">SAMN04487960_106102</name>
</gene>
<comment type="similarity">
    <text evidence="3 12">Belongs to the CcmD/CycX/HelD family.</text>
</comment>
<keyword evidence="9 12" id="KW-0201">Cytochrome c-type biogenesis</keyword>
<feature type="transmembrane region" description="Helical" evidence="12">
    <location>
        <begin position="18"/>
        <end position="36"/>
    </location>
</feature>
<evidence type="ECO:0000256" key="12">
    <source>
        <dbReference type="RuleBase" id="RU363101"/>
    </source>
</evidence>
<evidence type="ECO:0000256" key="13">
    <source>
        <dbReference type="SAM" id="MobiDB-lite"/>
    </source>
</evidence>
<dbReference type="GO" id="GO:0015886">
    <property type="term" value="P:heme transport"/>
    <property type="evidence" value="ECO:0007669"/>
    <property type="project" value="InterPro"/>
</dbReference>
<evidence type="ECO:0000256" key="8">
    <source>
        <dbReference type="ARBA" id="ARBA00022692"/>
    </source>
</evidence>
<sequence length="75" mass="8452">MAFDSISAFIVMGGHGPYVWTCYAVFVLALLGLGVWSRRQRNTVLRTQKRQMDLEQNGRVTDKPAPASFTRIHPS</sequence>
<name>A0A1H2YXQ3_9GAMM</name>
<dbReference type="GO" id="GO:0017004">
    <property type="term" value="P:cytochrome complex assembly"/>
    <property type="evidence" value="ECO:0007669"/>
    <property type="project" value="UniProtKB-KW"/>
</dbReference>
<comment type="function">
    <text evidence="1 12">Required for the export of heme to the periplasm for the biogenesis of c-type cytochromes.</text>
</comment>
<comment type="subcellular location">
    <subcellularLocation>
        <location evidence="2 12">Cell inner membrane</location>
        <topology evidence="2 12">Single-pass membrane protein</topology>
    </subcellularLocation>
</comment>
<dbReference type="AlphaFoldDB" id="A0A1H2YXQ3"/>
<keyword evidence="6 12" id="KW-1003">Cell membrane</keyword>
<evidence type="ECO:0000256" key="6">
    <source>
        <dbReference type="ARBA" id="ARBA00022475"/>
    </source>
</evidence>
<evidence type="ECO:0000256" key="10">
    <source>
        <dbReference type="ARBA" id="ARBA00022989"/>
    </source>
</evidence>
<dbReference type="OrthoDB" id="9815607at2"/>
<dbReference type="Pfam" id="PF04995">
    <property type="entry name" value="CcmD"/>
    <property type="match status" value="1"/>
</dbReference>
<dbReference type="RefSeq" id="WP_091813549.1">
    <property type="nucleotide sequence ID" value="NZ_FNNE01000006.1"/>
</dbReference>
<evidence type="ECO:0000256" key="5">
    <source>
        <dbReference type="ARBA" id="ARBA00022448"/>
    </source>
</evidence>
<dbReference type="InterPro" id="IPR052075">
    <property type="entry name" value="Heme_exporter_D"/>
</dbReference>
<dbReference type="InterPro" id="IPR007078">
    <property type="entry name" value="Haem_export_protD_CcmD"/>
</dbReference>
<keyword evidence="8 12" id="KW-0812">Transmembrane</keyword>
<keyword evidence="10 12" id="KW-1133">Transmembrane helix</keyword>
<dbReference type="NCBIfam" id="TIGR03141">
    <property type="entry name" value="cytochro_ccmD"/>
    <property type="match status" value="1"/>
</dbReference>
<evidence type="ECO:0000256" key="7">
    <source>
        <dbReference type="ARBA" id="ARBA00022519"/>
    </source>
</evidence>
<evidence type="ECO:0000256" key="1">
    <source>
        <dbReference type="ARBA" id="ARBA00002442"/>
    </source>
</evidence>
<keyword evidence="5 12" id="KW-0813">Transport</keyword>
<evidence type="ECO:0000256" key="2">
    <source>
        <dbReference type="ARBA" id="ARBA00004377"/>
    </source>
</evidence>
<dbReference type="Proteomes" id="UP000199675">
    <property type="component" value="Unassembled WGS sequence"/>
</dbReference>
<keyword evidence="11 12" id="KW-0472">Membrane</keyword>
<protein>
    <recommendedName>
        <fullName evidence="4 12">Heme exporter protein D</fullName>
    </recommendedName>
</protein>
<evidence type="ECO:0000256" key="11">
    <source>
        <dbReference type="ARBA" id="ARBA00023136"/>
    </source>
</evidence>
<dbReference type="PANTHER" id="PTHR37531:SF1">
    <property type="entry name" value="HEME EXPORTER PROTEIN D"/>
    <property type="match status" value="1"/>
</dbReference>
<evidence type="ECO:0000256" key="3">
    <source>
        <dbReference type="ARBA" id="ARBA00008741"/>
    </source>
</evidence>
<proteinExistence type="inferred from homology"/>